<accession>A0A7K1L3Z6</accession>
<dbReference type="RefSeq" id="WP_156218301.1">
    <property type="nucleotide sequence ID" value="NZ_WOFH01000007.1"/>
</dbReference>
<comment type="caution">
    <text evidence="1">The sequence shown here is derived from an EMBL/GenBank/DDBJ whole genome shotgun (WGS) entry which is preliminary data.</text>
</comment>
<evidence type="ECO:0000313" key="2">
    <source>
        <dbReference type="Proteomes" id="UP000432015"/>
    </source>
</evidence>
<dbReference type="Proteomes" id="UP000432015">
    <property type="component" value="Unassembled WGS sequence"/>
</dbReference>
<gene>
    <name evidence="1" type="ORF">GNZ18_21365</name>
</gene>
<dbReference type="EMBL" id="WOFH01000007">
    <property type="protein sequence ID" value="MUN39129.1"/>
    <property type="molecule type" value="Genomic_DNA"/>
</dbReference>
<proteinExistence type="predicted"/>
<dbReference type="AlphaFoldDB" id="A0A7K1L3Z6"/>
<organism evidence="1 2">
    <name type="scientific">Actinomadura litoris</name>
    <dbReference type="NCBI Taxonomy" id="2678616"/>
    <lineage>
        <taxon>Bacteria</taxon>
        <taxon>Bacillati</taxon>
        <taxon>Actinomycetota</taxon>
        <taxon>Actinomycetes</taxon>
        <taxon>Streptosporangiales</taxon>
        <taxon>Thermomonosporaceae</taxon>
        <taxon>Actinomadura</taxon>
    </lineage>
</organism>
<keyword evidence="2" id="KW-1185">Reference proteome</keyword>
<name>A0A7K1L3Z6_9ACTN</name>
<evidence type="ECO:0000313" key="1">
    <source>
        <dbReference type="EMBL" id="MUN39129.1"/>
    </source>
</evidence>
<sequence>MIASAQAHDRAAVLLEVMADAHPEEAEAHLHSAARHRRWADNDRGLADEYAPDGPVF</sequence>
<protein>
    <submittedName>
        <fullName evidence="1">Uncharacterized protein</fullName>
    </submittedName>
</protein>
<reference evidence="1 2" key="1">
    <citation type="submission" date="2019-11" db="EMBL/GenBank/DDBJ databases">
        <authorList>
            <person name="Cao P."/>
        </authorList>
    </citation>
    <scope>NUCLEOTIDE SEQUENCE [LARGE SCALE GENOMIC DNA]</scope>
    <source>
        <strain evidence="1 2">NEAU-AAG5</strain>
    </source>
</reference>